<evidence type="ECO:0000313" key="2">
    <source>
        <dbReference type="EMBL" id="MCP2274348.1"/>
    </source>
</evidence>
<dbReference type="Proteomes" id="UP001205185">
    <property type="component" value="Unassembled WGS sequence"/>
</dbReference>
<evidence type="ECO:0000313" key="3">
    <source>
        <dbReference type="Proteomes" id="UP001205185"/>
    </source>
</evidence>
<name>A0ABT1INU9_9PSEU</name>
<dbReference type="Pfam" id="PF13560">
    <property type="entry name" value="HTH_31"/>
    <property type="match status" value="1"/>
</dbReference>
<sequence length="89" mass="10270">MSDIRGPWSQQRKLRLELGHARNRAGFSQQQVADALEWPLSKVIRIEQGTIGISITDLRALLHHYRVPEGAAVEELLDLARKRSEGRWW</sequence>
<evidence type="ECO:0000259" key="1">
    <source>
        <dbReference type="PROSITE" id="PS50943"/>
    </source>
</evidence>
<proteinExistence type="predicted"/>
<dbReference type="SMART" id="SM00530">
    <property type="entry name" value="HTH_XRE"/>
    <property type="match status" value="1"/>
</dbReference>
<accession>A0ABT1INU9</accession>
<dbReference type="RefSeq" id="WP_253891679.1">
    <property type="nucleotide sequence ID" value="NZ_BAAAVB010000022.1"/>
</dbReference>
<dbReference type="Gene3D" id="1.10.260.40">
    <property type="entry name" value="lambda repressor-like DNA-binding domains"/>
    <property type="match status" value="1"/>
</dbReference>
<dbReference type="PROSITE" id="PS50943">
    <property type="entry name" value="HTH_CROC1"/>
    <property type="match status" value="1"/>
</dbReference>
<gene>
    <name evidence="2" type="ORF">LV75_006883</name>
</gene>
<protein>
    <submittedName>
        <fullName evidence="2">Helix-turn-helix domain-containing protein</fullName>
    </submittedName>
</protein>
<dbReference type="CDD" id="cd00093">
    <property type="entry name" value="HTH_XRE"/>
    <property type="match status" value="1"/>
</dbReference>
<organism evidence="2 3">
    <name type="scientific">Actinokineospora diospyrosa</name>
    <dbReference type="NCBI Taxonomy" id="103728"/>
    <lineage>
        <taxon>Bacteria</taxon>
        <taxon>Bacillati</taxon>
        <taxon>Actinomycetota</taxon>
        <taxon>Actinomycetes</taxon>
        <taxon>Pseudonocardiales</taxon>
        <taxon>Pseudonocardiaceae</taxon>
        <taxon>Actinokineospora</taxon>
    </lineage>
</organism>
<dbReference type="EMBL" id="JAMTCO010000024">
    <property type="protein sequence ID" value="MCP2274348.1"/>
    <property type="molecule type" value="Genomic_DNA"/>
</dbReference>
<comment type="caution">
    <text evidence="2">The sequence shown here is derived from an EMBL/GenBank/DDBJ whole genome shotgun (WGS) entry which is preliminary data.</text>
</comment>
<dbReference type="SUPFAM" id="SSF47413">
    <property type="entry name" value="lambda repressor-like DNA-binding domains"/>
    <property type="match status" value="1"/>
</dbReference>
<dbReference type="InterPro" id="IPR010982">
    <property type="entry name" value="Lambda_DNA-bd_dom_sf"/>
</dbReference>
<keyword evidence="3" id="KW-1185">Reference proteome</keyword>
<dbReference type="InterPro" id="IPR001387">
    <property type="entry name" value="Cro/C1-type_HTH"/>
</dbReference>
<feature type="domain" description="HTH cro/C1-type" evidence="1">
    <location>
        <begin position="21"/>
        <end position="72"/>
    </location>
</feature>
<reference evidence="2 3" key="1">
    <citation type="submission" date="2022-06" db="EMBL/GenBank/DDBJ databases">
        <title>Genomic Encyclopedia of Archaeal and Bacterial Type Strains, Phase II (KMG-II): from individual species to whole genera.</title>
        <authorList>
            <person name="Goeker M."/>
        </authorList>
    </citation>
    <scope>NUCLEOTIDE SEQUENCE [LARGE SCALE GENOMIC DNA]</scope>
    <source>
        <strain evidence="2 3">DSM 44255</strain>
    </source>
</reference>